<sequence>MKISKIVSGGQTGADRAALDAAIACGIPHGGWCPKRRRAEDGPIPLRYNLSETESADYADRTRANVVDSDVTLIFSHGPLRGGSLLTQQFAQEFGRPFVCIDLDEIFPSSEDRGDDDLSVFRILEKNLSDLGDTVLNVAGPRASADPQIYDAVYREVCDILAHFGG</sequence>
<organism evidence="1 2">
    <name type="scientific">Tichowtungia aerotolerans</name>
    <dbReference type="NCBI Taxonomy" id="2697043"/>
    <lineage>
        <taxon>Bacteria</taxon>
        <taxon>Pseudomonadati</taxon>
        <taxon>Kiritimatiellota</taxon>
        <taxon>Tichowtungiia</taxon>
        <taxon>Tichowtungiales</taxon>
        <taxon>Tichowtungiaceae</taxon>
        <taxon>Tichowtungia</taxon>
    </lineage>
</organism>
<dbReference type="InterPro" id="IPR024755">
    <property type="entry name" value="cpYpsA"/>
</dbReference>
<dbReference type="RefSeq" id="WP_160629077.1">
    <property type="nucleotide sequence ID" value="NZ_CP047593.1"/>
</dbReference>
<protein>
    <submittedName>
        <fullName evidence="1">Molybdenum cofactor carrier</fullName>
    </submittedName>
</protein>
<dbReference type="AlphaFoldDB" id="A0A6P1MFP3"/>
<evidence type="ECO:0000313" key="2">
    <source>
        <dbReference type="Proteomes" id="UP000464954"/>
    </source>
</evidence>
<accession>A0A6P1MFP3</accession>
<dbReference type="SUPFAM" id="SSF102405">
    <property type="entry name" value="MCP/YpsA-like"/>
    <property type="match status" value="1"/>
</dbReference>
<evidence type="ECO:0000313" key="1">
    <source>
        <dbReference type="EMBL" id="QHI69895.1"/>
    </source>
</evidence>
<dbReference type="Proteomes" id="UP000464954">
    <property type="component" value="Chromosome"/>
</dbReference>
<keyword evidence="2" id="KW-1185">Reference proteome</keyword>
<dbReference type="Gene3D" id="3.40.50.450">
    <property type="match status" value="1"/>
</dbReference>
<reference evidence="1 2" key="1">
    <citation type="submission" date="2020-01" db="EMBL/GenBank/DDBJ databases">
        <title>Ponticoccus aerotolerans gen. nov., sp. nov., an anaerobic bacterium and proposal of Ponticoccusceae fam. nov., Ponticoccusles ord. nov. and Ponticoccuse classis nov. in the phylum Kiritimatiellaeota.</title>
        <authorList>
            <person name="Zhou L.Y."/>
            <person name="Du Z.J."/>
        </authorList>
    </citation>
    <scope>NUCLEOTIDE SEQUENCE [LARGE SCALE GENOMIC DNA]</scope>
    <source>
        <strain evidence="1 2">S-5007</strain>
    </source>
</reference>
<dbReference type="Pfam" id="PF12694">
    <property type="entry name" value="cpYpsA"/>
    <property type="match status" value="1"/>
</dbReference>
<gene>
    <name evidence="1" type="ORF">GT409_10680</name>
</gene>
<proteinExistence type="predicted"/>
<dbReference type="KEGG" id="taer:GT409_10680"/>
<dbReference type="EMBL" id="CP047593">
    <property type="protein sequence ID" value="QHI69895.1"/>
    <property type="molecule type" value="Genomic_DNA"/>
</dbReference>
<name>A0A6P1MFP3_9BACT</name>